<protein>
    <submittedName>
        <fullName evidence="1">Uncharacterized protein</fullName>
    </submittedName>
</protein>
<comment type="caution">
    <text evidence="1">The sequence shown here is derived from an EMBL/GenBank/DDBJ whole genome shotgun (WGS) entry which is preliminary data.</text>
</comment>
<reference evidence="1 2" key="1">
    <citation type="journal article" date="2016" name="Front. Microbiol.">
        <title>Genomic Resource of Rice Seed Associated Bacteria.</title>
        <authorList>
            <person name="Midha S."/>
            <person name="Bansal K."/>
            <person name="Sharma S."/>
            <person name="Kumar N."/>
            <person name="Patil P.P."/>
            <person name="Chaudhry V."/>
            <person name="Patil P.B."/>
        </authorList>
    </citation>
    <scope>NUCLEOTIDE SEQUENCE [LARGE SCALE GENOMIC DNA]</scope>
    <source>
        <strain evidence="1 2">NS359</strain>
    </source>
</reference>
<dbReference type="PATRIC" id="fig|465820.4.peg.1114"/>
<evidence type="ECO:0000313" key="1">
    <source>
        <dbReference type="EMBL" id="KTR52653.1"/>
    </source>
</evidence>
<evidence type="ECO:0000313" key="2">
    <source>
        <dbReference type="Proteomes" id="UP000072763"/>
    </source>
</evidence>
<dbReference type="AlphaFoldDB" id="A0A147DS35"/>
<proteinExistence type="predicted"/>
<organism evidence="1 2">
    <name type="scientific">Curtobacterium oceanosedimentum</name>
    <dbReference type="NCBI Taxonomy" id="465820"/>
    <lineage>
        <taxon>Bacteria</taxon>
        <taxon>Bacillati</taxon>
        <taxon>Actinomycetota</taxon>
        <taxon>Actinomycetes</taxon>
        <taxon>Micrococcales</taxon>
        <taxon>Microbacteriaceae</taxon>
        <taxon>Curtobacterium</taxon>
    </lineage>
</organism>
<sequence length="74" mass="8554">MTAARYAHRMATYEVQAVRERGVWQVFIEGTPITEVLRWSSVGPVAREFLAMDRDDDLRIRVVGRNQYVDVPSD</sequence>
<dbReference type="EMBL" id="LDRC01000025">
    <property type="protein sequence ID" value="KTR52653.1"/>
    <property type="molecule type" value="Genomic_DNA"/>
</dbReference>
<name>A0A147DS35_9MICO</name>
<accession>A0A147DS35</accession>
<dbReference type="STRING" id="465820.NS263_04995"/>
<gene>
    <name evidence="1" type="ORF">NS359_05330</name>
</gene>
<dbReference type="Proteomes" id="UP000072763">
    <property type="component" value="Unassembled WGS sequence"/>
</dbReference>